<evidence type="ECO:0000313" key="3">
    <source>
        <dbReference type="Proteomes" id="UP001054821"/>
    </source>
</evidence>
<feature type="compositionally biased region" description="Basic and acidic residues" evidence="1">
    <location>
        <begin position="1"/>
        <end position="16"/>
    </location>
</feature>
<reference evidence="2 3" key="1">
    <citation type="journal article" date="2022" name="G3 (Bethesda)">
        <title>Whole-genome sequence and methylome profiling of the almond [Prunus dulcis (Mill.) D.A. Webb] cultivar 'Nonpareil'.</title>
        <authorList>
            <person name="D'Amico-Willman K.M."/>
            <person name="Ouma W.Z."/>
            <person name="Meulia T."/>
            <person name="Sideli G.M."/>
            <person name="Gradziel T.M."/>
            <person name="Fresnedo-Ramirez J."/>
        </authorList>
    </citation>
    <scope>NUCLEOTIDE SEQUENCE [LARGE SCALE GENOMIC DNA]</scope>
    <source>
        <strain evidence="2">Clone GOH B32 T37-40</strain>
    </source>
</reference>
<name>A0AAD4VQ38_PRUDU</name>
<evidence type="ECO:0000256" key="1">
    <source>
        <dbReference type="SAM" id="MobiDB-lite"/>
    </source>
</evidence>
<comment type="caution">
    <text evidence="2">The sequence shown here is derived from an EMBL/GenBank/DDBJ whole genome shotgun (WGS) entry which is preliminary data.</text>
</comment>
<dbReference type="EMBL" id="JAJFAZ020000005">
    <property type="protein sequence ID" value="KAI5328384.1"/>
    <property type="molecule type" value="Genomic_DNA"/>
</dbReference>
<feature type="region of interest" description="Disordered" evidence="1">
    <location>
        <begin position="1"/>
        <end position="21"/>
    </location>
</feature>
<dbReference type="AlphaFoldDB" id="A0AAD4VQ38"/>
<proteinExistence type="predicted"/>
<evidence type="ECO:0000313" key="2">
    <source>
        <dbReference type="EMBL" id="KAI5328384.1"/>
    </source>
</evidence>
<sequence>MEEDLKKEETMMDAKLIENPTIHKMNEEIQEKQDIESIETPIVVQTDFSKDEEQQLDCSKIRAQGHLEKKAKTLKIIAVKFHNFLPSQMLQTCKSRQPKLKSRQNCTVVED</sequence>
<dbReference type="Proteomes" id="UP001054821">
    <property type="component" value="Chromosome 5"/>
</dbReference>
<gene>
    <name evidence="2" type="ORF">L3X38_027781</name>
</gene>
<accession>A0AAD4VQ38</accession>
<keyword evidence="3" id="KW-1185">Reference proteome</keyword>
<protein>
    <submittedName>
        <fullName evidence="2">Uncharacterized protein</fullName>
    </submittedName>
</protein>
<organism evidence="2 3">
    <name type="scientific">Prunus dulcis</name>
    <name type="common">Almond</name>
    <name type="synonym">Amygdalus dulcis</name>
    <dbReference type="NCBI Taxonomy" id="3755"/>
    <lineage>
        <taxon>Eukaryota</taxon>
        <taxon>Viridiplantae</taxon>
        <taxon>Streptophyta</taxon>
        <taxon>Embryophyta</taxon>
        <taxon>Tracheophyta</taxon>
        <taxon>Spermatophyta</taxon>
        <taxon>Magnoliopsida</taxon>
        <taxon>eudicotyledons</taxon>
        <taxon>Gunneridae</taxon>
        <taxon>Pentapetalae</taxon>
        <taxon>rosids</taxon>
        <taxon>fabids</taxon>
        <taxon>Rosales</taxon>
        <taxon>Rosaceae</taxon>
        <taxon>Amygdaloideae</taxon>
        <taxon>Amygdaleae</taxon>
        <taxon>Prunus</taxon>
    </lineage>
</organism>